<proteinExistence type="predicted"/>
<evidence type="ECO:0000313" key="2">
    <source>
        <dbReference type="EMBL" id="OGE38942.1"/>
    </source>
</evidence>
<evidence type="ECO:0000313" key="3">
    <source>
        <dbReference type="Proteomes" id="UP000176527"/>
    </source>
</evidence>
<dbReference type="AlphaFoldDB" id="A0A1F5KDC1"/>
<protein>
    <recommendedName>
        <fullName evidence="4">DUF5666 domain-containing protein</fullName>
    </recommendedName>
</protein>
<reference evidence="2 3" key="1">
    <citation type="journal article" date="2016" name="Nat. Commun.">
        <title>Thousands of microbial genomes shed light on interconnected biogeochemical processes in an aquifer system.</title>
        <authorList>
            <person name="Anantharaman K."/>
            <person name="Brown C.T."/>
            <person name="Hug L.A."/>
            <person name="Sharon I."/>
            <person name="Castelle C.J."/>
            <person name="Probst A.J."/>
            <person name="Thomas B.C."/>
            <person name="Singh A."/>
            <person name="Wilkins M.J."/>
            <person name="Karaoz U."/>
            <person name="Brodie E.L."/>
            <person name="Williams K.H."/>
            <person name="Hubbard S.S."/>
            <person name="Banfield J.F."/>
        </authorList>
    </citation>
    <scope>NUCLEOTIDE SEQUENCE [LARGE SCALE GENOMIC DNA]</scope>
</reference>
<organism evidence="2 3">
    <name type="scientific">Candidatus Daviesbacteria bacterium RIFCSPHIGHO2_12_FULL_37_11</name>
    <dbReference type="NCBI Taxonomy" id="1797777"/>
    <lineage>
        <taxon>Bacteria</taxon>
        <taxon>Candidatus Daviesiibacteriota</taxon>
    </lineage>
</organism>
<dbReference type="Proteomes" id="UP000176527">
    <property type="component" value="Unassembled WGS sequence"/>
</dbReference>
<feature type="compositionally biased region" description="Low complexity" evidence="1">
    <location>
        <begin position="221"/>
        <end position="243"/>
    </location>
</feature>
<feature type="region of interest" description="Disordered" evidence="1">
    <location>
        <begin position="219"/>
        <end position="243"/>
    </location>
</feature>
<dbReference type="EMBL" id="MFDE01000008">
    <property type="protein sequence ID" value="OGE38942.1"/>
    <property type="molecule type" value="Genomic_DNA"/>
</dbReference>
<gene>
    <name evidence="2" type="ORF">A3F00_01905</name>
</gene>
<sequence length="243" mass="26100">MNKALVSIIVIIVINFILPPTFALDSTPSATVKEKLDALKAEIASKAAKLKSEINRKLTNKAYIGIIKSKSDASITLGSKVGTKMVSVNQDTVYEDKNPVKKGTKKVASGILTIKEESSIAALGDVDDTGVLHAKKIVILQPPASNLQPPVYFWGQIISESDEIVSIKTKDSAIKTVSMSEIKLKFKTDDFVIITGTLGKNDILEAKFLYVIPKGPLLKSKTATPSATPKLAPKTTPKPTTKP</sequence>
<comment type="caution">
    <text evidence="2">The sequence shown here is derived from an EMBL/GenBank/DDBJ whole genome shotgun (WGS) entry which is preliminary data.</text>
</comment>
<name>A0A1F5KDC1_9BACT</name>
<evidence type="ECO:0000256" key="1">
    <source>
        <dbReference type="SAM" id="MobiDB-lite"/>
    </source>
</evidence>
<accession>A0A1F5KDC1</accession>
<evidence type="ECO:0008006" key="4">
    <source>
        <dbReference type="Google" id="ProtNLM"/>
    </source>
</evidence>